<feature type="binding site" evidence="5">
    <location>
        <position position="325"/>
    </location>
    <ligand>
        <name>Zn(2+)</name>
        <dbReference type="ChEBI" id="CHEBI:29105"/>
    </ligand>
</feature>
<dbReference type="GO" id="GO:0006400">
    <property type="term" value="P:tRNA modification"/>
    <property type="evidence" value="ECO:0007669"/>
    <property type="project" value="InterPro"/>
</dbReference>
<evidence type="ECO:0000313" key="7">
    <source>
        <dbReference type="EMBL" id="KAK9891433.1"/>
    </source>
</evidence>
<keyword evidence="1 5" id="KW-0963">Cytoplasm</keyword>
<feature type="binding site" evidence="5">
    <location>
        <position position="356"/>
    </location>
    <ligand>
        <name>Zn(2+)</name>
        <dbReference type="ChEBI" id="CHEBI:29105"/>
    </ligand>
</feature>
<dbReference type="Proteomes" id="UP001431783">
    <property type="component" value="Unassembled WGS sequence"/>
</dbReference>
<sequence length="409" mass="46784">MKFLVEKLSKCAPRLGILKELHGQPNTTLQTPLVMLHTQGGQVPHITHEVMKLVSKNLHILQIPLVSVYNFKEAMDYFDGAISEFIGDGESICCLTLQDPSNLTQQGFHSKGKVPIWTKNGKVYYDSRTYMDTVQSFKPDMYHLLSDGDTNLSSPQKRLTKAVDNTISFHKECLEIHRNSKNLKNCLVIAPVAGGYSIPHRKNCLDNILLDDQEVGGYLIDGLHNNGPEVEFIPFVEIQPIVEFIIKNVPPSKLRAIQGCWNPLIIIKLVKLGVDVFDTSYCRVLTERSAAMTFPIDITEDITPYEINLRQLRYIDDFQPILNGCQCPACLKYSRGYIHHLLSVQELLGPILIMIHNIHHFLRFFEKIRDCVAKDTLDELESRMEIHFQRYQQEILLPQKEPVVNDNIY</sequence>
<comment type="function">
    <text evidence="5">Non-catalytic subunit of the queuine tRNA-ribosyltransferase (TGT) that catalyzes the base-exchange of a guanine (G) residue with queuine (Q) at position 34 (anticodon wobble position) in tRNAs with GU(N) anticodons (tRNA-Asp, -Asn, -His and -Tyr), resulting in the hypermodified nucleoside queuosine (7-(((4,5-cis-dihydroxy-2-cyclopenten-1-yl)amino)methyl)-7-deazaguanosine).</text>
</comment>
<evidence type="ECO:0000256" key="5">
    <source>
        <dbReference type="HAMAP-Rule" id="MF_03043"/>
    </source>
</evidence>
<gene>
    <name evidence="7" type="ORF">WA026_014670</name>
</gene>
<comment type="subunit">
    <text evidence="5">Heterodimer of a catalytic subunit and an accessory subunit.</text>
</comment>
<keyword evidence="2 5" id="KW-0819">tRNA processing</keyword>
<comment type="subcellular location">
    <subcellularLocation>
        <location evidence="5">Cytoplasm</location>
    </subcellularLocation>
</comment>
<comment type="caution">
    <text evidence="7">The sequence shown here is derived from an EMBL/GenBank/DDBJ whole genome shotgun (WGS) entry which is preliminary data.</text>
</comment>
<dbReference type="PANTHER" id="PTHR46064">
    <property type="entry name" value="QUEUINE TRNA-RIBOSYLTRANSFERASE ACCESSORY SUBUNIT 2"/>
    <property type="match status" value="1"/>
</dbReference>
<proteinExistence type="inferred from homology"/>
<feature type="binding site" evidence="5">
    <location>
        <position position="327"/>
    </location>
    <ligand>
        <name>Zn(2+)</name>
        <dbReference type="ChEBI" id="CHEBI:29105"/>
    </ligand>
</feature>
<organism evidence="7 8">
    <name type="scientific">Henosepilachna vigintioctopunctata</name>
    <dbReference type="NCBI Taxonomy" id="420089"/>
    <lineage>
        <taxon>Eukaryota</taxon>
        <taxon>Metazoa</taxon>
        <taxon>Ecdysozoa</taxon>
        <taxon>Arthropoda</taxon>
        <taxon>Hexapoda</taxon>
        <taxon>Insecta</taxon>
        <taxon>Pterygota</taxon>
        <taxon>Neoptera</taxon>
        <taxon>Endopterygota</taxon>
        <taxon>Coleoptera</taxon>
        <taxon>Polyphaga</taxon>
        <taxon>Cucujiformia</taxon>
        <taxon>Coccinelloidea</taxon>
        <taxon>Coccinellidae</taxon>
        <taxon>Epilachninae</taxon>
        <taxon>Epilachnini</taxon>
        <taxon>Henosepilachna</taxon>
    </lineage>
</organism>
<evidence type="ECO:0000259" key="6">
    <source>
        <dbReference type="Pfam" id="PF01702"/>
    </source>
</evidence>
<dbReference type="InterPro" id="IPR002616">
    <property type="entry name" value="tRNA_ribo_trans-like"/>
</dbReference>
<keyword evidence="8" id="KW-1185">Reference proteome</keyword>
<accession>A0AAW1VD14</accession>
<dbReference type="Gene3D" id="3.20.20.105">
    <property type="entry name" value="Queuine tRNA-ribosyltransferase-like"/>
    <property type="match status" value="1"/>
</dbReference>
<evidence type="ECO:0000256" key="1">
    <source>
        <dbReference type="ARBA" id="ARBA00022490"/>
    </source>
</evidence>
<dbReference type="GO" id="GO:0005737">
    <property type="term" value="C:cytoplasm"/>
    <property type="evidence" value="ECO:0007669"/>
    <property type="project" value="UniProtKB-SubCell"/>
</dbReference>
<dbReference type="InterPro" id="IPR036511">
    <property type="entry name" value="TGT-like_sf"/>
</dbReference>
<dbReference type="HAMAP" id="MF_03043">
    <property type="entry name" value="QTRT2"/>
    <property type="match status" value="1"/>
</dbReference>
<dbReference type="InterPro" id="IPR028592">
    <property type="entry name" value="QTRTD1"/>
</dbReference>
<keyword evidence="4 5" id="KW-0862">Zinc</keyword>
<evidence type="ECO:0000256" key="2">
    <source>
        <dbReference type="ARBA" id="ARBA00022694"/>
    </source>
</evidence>
<dbReference type="EMBL" id="JARQZJ010000128">
    <property type="protein sequence ID" value="KAK9891433.1"/>
    <property type="molecule type" value="Genomic_DNA"/>
</dbReference>
<name>A0AAW1VD14_9CUCU</name>
<dbReference type="AlphaFoldDB" id="A0AAW1VD14"/>
<dbReference type="InterPro" id="IPR050852">
    <property type="entry name" value="Queuine_tRNA-ribosyltrfase"/>
</dbReference>
<evidence type="ECO:0000256" key="3">
    <source>
        <dbReference type="ARBA" id="ARBA00022723"/>
    </source>
</evidence>
<dbReference type="GO" id="GO:0046872">
    <property type="term" value="F:metal ion binding"/>
    <property type="evidence" value="ECO:0007669"/>
    <property type="project" value="UniProtKB-KW"/>
</dbReference>
<comment type="cofactor">
    <cofactor evidence="5">
        <name>Zn(2+)</name>
        <dbReference type="ChEBI" id="CHEBI:29105"/>
    </cofactor>
    <text evidence="5">Binds 1 zinc ion per subunit.</text>
</comment>
<keyword evidence="3 5" id="KW-0479">Metal-binding</keyword>
<dbReference type="GO" id="GO:0008479">
    <property type="term" value="F:tRNA-guanosine(34) queuine transglycosylase activity"/>
    <property type="evidence" value="ECO:0007669"/>
    <property type="project" value="UniProtKB-UniRule"/>
</dbReference>
<evidence type="ECO:0000313" key="8">
    <source>
        <dbReference type="Proteomes" id="UP001431783"/>
    </source>
</evidence>
<evidence type="ECO:0000256" key="4">
    <source>
        <dbReference type="ARBA" id="ARBA00022833"/>
    </source>
</evidence>
<protein>
    <recommendedName>
        <fullName evidence="5">Queuine tRNA-ribosyltransferase accessory subunit 2</fullName>
    </recommendedName>
    <alternativeName>
        <fullName evidence="5">Queuine tRNA-ribosyltransferase domain-containing protein 1</fullName>
    </alternativeName>
</protein>
<dbReference type="NCBIfam" id="TIGR00449">
    <property type="entry name" value="tgt_general"/>
    <property type="match status" value="1"/>
</dbReference>
<comment type="similarity">
    <text evidence="5">Belongs to the queuine tRNA-ribosyltransferase family. QTRT2 subfamily.</text>
</comment>
<dbReference type="PANTHER" id="PTHR46064:SF1">
    <property type="entry name" value="QUEUINE TRNA-RIBOSYLTRANSFERASE ACCESSORY SUBUNIT 2"/>
    <property type="match status" value="1"/>
</dbReference>
<dbReference type="SUPFAM" id="SSF51713">
    <property type="entry name" value="tRNA-guanine transglycosylase"/>
    <property type="match status" value="1"/>
</dbReference>
<reference evidence="7 8" key="1">
    <citation type="submission" date="2023-03" db="EMBL/GenBank/DDBJ databases">
        <title>Genome insight into feeding habits of ladybird beetles.</title>
        <authorList>
            <person name="Li H.-S."/>
            <person name="Huang Y.-H."/>
            <person name="Pang H."/>
        </authorList>
    </citation>
    <scope>NUCLEOTIDE SEQUENCE [LARGE SCALE GENOMIC DNA]</scope>
    <source>
        <strain evidence="7">SYSU_2023b</strain>
        <tissue evidence="7">Whole body</tissue>
    </source>
</reference>
<dbReference type="Pfam" id="PF01702">
    <property type="entry name" value="TGT"/>
    <property type="match status" value="1"/>
</dbReference>
<feature type="domain" description="tRNA-guanine(15) transglycosylase-like" evidence="6">
    <location>
        <begin position="12"/>
        <end position="384"/>
    </location>
</feature>
<feature type="binding site" evidence="5">
    <location>
        <position position="330"/>
    </location>
    <ligand>
        <name>Zn(2+)</name>
        <dbReference type="ChEBI" id="CHEBI:29105"/>
    </ligand>
</feature>